<dbReference type="Proteomes" id="UP000029614">
    <property type="component" value="Unassembled WGS sequence"/>
</dbReference>
<evidence type="ECO:0000313" key="2">
    <source>
        <dbReference type="Proteomes" id="UP000029614"/>
    </source>
</evidence>
<accession>A0A096AZE2</accession>
<dbReference type="AlphaFoldDB" id="A0A096AZE2"/>
<dbReference type="RefSeq" id="WP_036854841.1">
    <property type="nucleotide sequence ID" value="NZ_JRNU01000012.1"/>
</dbReference>
<reference evidence="1 2" key="1">
    <citation type="submission" date="2014-07" db="EMBL/GenBank/DDBJ databases">
        <authorList>
            <person name="McCorrison J."/>
            <person name="Sanka R."/>
            <person name="Torralba M."/>
            <person name="Gillis M."/>
            <person name="Haft D.H."/>
            <person name="Methe B."/>
            <person name="Sutton G."/>
            <person name="Nelson K.E."/>
        </authorList>
    </citation>
    <scope>NUCLEOTIDE SEQUENCE [LARGE SCALE GENOMIC DNA]</scope>
    <source>
        <strain evidence="1 2">DNF00058</strain>
    </source>
</reference>
<keyword evidence="2" id="KW-1185">Reference proteome</keyword>
<comment type="caution">
    <text evidence="1">The sequence shown here is derived from an EMBL/GenBank/DDBJ whole genome shotgun (WGS) entry which is preliminary data.</text>
</comment>
<gene>
    <name evidence="1" type="ORF">HMPREF9302_03880</name>
</gene>
<protein>
    <submittedName>
        <fullName evidence="1">Uncharacterized protein</fullName>
    </submittedName>
</protein>
<sequence length="160" mass="18790">MNNNNNKEITIPATYYNKWELEAALQRVPVHGLKSFIKMKEDRYIDNINNDNDSDNGGGADSIYANKELNKLSNAGTAAALAYFHNMHPVQRTCILARLDLLELKEIKDKGSELFFHYLDHFYKKLKNDMKDLRIKKETMLLYNFDYKDATNFYYSYIKK</sequence>
<proteinExistence type="predicted"/>
<dbReference type="EMBL" id="JRNU01000012">
    <property type="protein sequence ID" value="KGF52423.1"/>
    <property type="molecule type" value="Genomic_DNA"/>
</dbReference>
<evidence type="ECO:0000313" key="1">
    <source>
        <dbReference type="EMBL" id="KGF52423.1"/>
    </source>
</evidence>
<organism evidence="1 2">
    <name type="scientific">Prevotella amnii DNF00058</name>
    <dbReference type="NCBI Taxonomy" id="1401066"/>
    <lineage>
        <taxon>Bacteria</taxon>
        <taxon>Pseudomonadati</taxon>
        <taxon>Bacteroidota</taxon>
        <taxon>Bacteroidia</taxon>
        <taxon>Bacteroidales</taxon>
        <taxon>Prevotellaceae</taxon>
        <taxon>Prevotella</taxon>
    </lineage>
</organism>
<name>A0A096AZE2_9BACT</name>